<keyword evidence="4" id="KW-0833">Ubl conjugation pathway</keyword>
<dbReference type="UniPathway" id="UPA00143"/>
<evidence type="ECO:0000256" key="5">
    <source>
        <dbReference type="ARBA" id="ARBA00023242"/>
    </source>
</evidence>
<feature type="region of interest" description="Disordered" evidence="6">
    <location>
        <begin position="1023"/>
        <end position="1058"/>
    </location>
</feature>
<dbReference type="SUPFAM" id="SSF48371">
    <property type="entry name" value="ARM repeat"/>
    <property type="match status" value="1"/>
</dbReference>
<dbReference type="SMART" id="SM00667">
    <property type="entry name" value="LisH"/>
    <property type="match status" value="1"/>
</dbReference>
<feature type="region of interest" description="Disordered" evidence="6">
    <location>
        <begin position="617"/>
        <end position="686"/>
    </location>
</feature>
<dbReference type="PANTHER" id="PTHR13129:SF4">
    <property type="entry name" value="DDB1- AND CUL4-ASSOCIATED FACTOR 1"/>
    <property type="match status" value="1"/>
</dbReference>
<feature type="region of interest" description="Disordered" evidence="6">
    <location>
        <begin position="557"/>
        <end position="586"/>
    </location>
</feature>
<dbReference type="InterPro" id="IPR015943">
    <property type="entry name" value="WD40/YVTN_repeat-like_dom_sf"/>
</dbReference>
<dbReference type="PANTHER" id="PTHR13129">
    <property type="entry name" value="VPRBP PROTEIN-RELATED"/>
    <property type="match status" value="1"/>
</dbReference>
<gene>
    <name evidence="7" type="primary">VPRBP</name>
    <name evidence="7" type="ORF">TR88677</name>
</gene>
<dbReference type="InterPro" id="IPR011989">
    <property type="entry name" value="ARM-like"/>
</dbReference>
<feature type="compositionally biased region" description="Polar residues" evidence="6">
    <location>
        <begin position="644"/>
        <end position="656"/>
    </location>
</feature>
<protein>
    <submittedName>
        <fullName evidence="7">Protein VPRBP</fullName>
    </submittedName>
</protein>
<feature type="compositionally biased region" description="Low complexity" evidence="6">
    <location>
        <begin position="629"/>
        <end position="642"/>
    </location>
</feature>
<sequence>MSNEDEIELHATGRFEELMLEWRNARNSPGYNPQGILTKFSELFEEQINIFYRTDPDPLDDRHPLRTDSNCELGQLLRLITLHDSFFERLTDYLCGSDDPNDPIVRAAARLLCSIHFGVTLSFTVGEGDITVNTLYKLALSDAEPTNCYALLLLGSILDNAELLYVTKHRNIELVPIVLNRMASYIAQLEKDIHQNPQSRNDVGFSNRLGSFCLEPVTLEMKLRLCMSYLTSLAEYQDMMPYMYDGGVLRYVYKFLEPDSSGRDIRLTFEALRLLANLLCHRCIHLDFVESRGLELVLKVPRPSVAATAVSVVLYYTAYFEDAMERVCQLPSPILHSLIMYSLWLIECAHPSARCYSLYFLSIALCYGATFELFREHQGLRYLYNALCVLPIRLTEDEPSVQKDSTSWHVVRASLLTVRRFLDISLLLWMDTIDPSLAGIFDEPPRIVAAAGNRLINYSTEQMNRLLALLVFRMRPNTVFAPIQELADLGAISLLYRIIARNVYAHANWPGRSECTRIAVDILNIMSLSYNLAEIIVASDVYCYPDGQFSILNAEPASRTSHHRRRRRDDGEDADEDEQELDDEDDTITFPRVIVRGNHNADPVQLIDLLFGPVRHRGTTNQQRQPRNPRSAMPTSSAPPAATIGQSAEGQDTSGLSSSRRNSRRSNGPGRFENLEIDGHNEDSTSDERVNGLLMLFTLPRDDDNWDVGVQKAILSFICTLVYRPIDDREHPDQPVLASSVLSVGAALPLQENLSSPSPEFPFAPAKSFSRPTTGCRAPGSVRKRRLDSILAPSYETPTKQIASGSQPLPTPLPASESPATGSPAPRQTSVRGLTVVEPLRHPLLHHQMRLWSVVRRQHGLMLLLQQLDVKQPISEADSVRTLACRGLVGLARSEEVRSMLAKLPLFTKGSLQLLMKEPILPDRLVEHAEFCRYATILIRLVLGSLSDGITATDMSLDRVRRAVIVAKTRIQWDQEELLELIWRHLQAKGLHDAAAALQREANLKLDHAVPLQLPFYDDIGATPPHPFSSNTAPQPLATENSAPAGTLGPSGDATPATPTLRVTKLRAAVGGTLSTPKLYRDRLERPGVPNLYMKQPTAPADSEMSLSKIVESFLLHQHAQCPYPVSVCPRFSLYHPHRCPEPQQDTSIDYTRRLFMREAFSGSMRMRCSRKYDRRFLHSRFQPISVVRELDEDVQTAVCFSRTDDGAFLGTTSGAVTWVNVEDGGLPVELFRAQTSPISRLEHSRDGQRLLVCADWGEPAMVVARLTPSTEGGGGGGGNGSPWRANTEDLM</sequence>
<feature type="region of interest" description="Disordered" evidence="6">
    <location>
        <begin position="797"/>
        <end position="829"/>
    </location>
</feature>
<feature type="compositionally biased region" description="Acidic residues" evidence="6">
    <location>
        <begin position="571"/>
        <end position="586"/>
    </location>
</feature>
<dbReference type="GO" id="GO:0005634">
    <property type="term" value="C:nucleus"/>
    <property type="evidence" value="ECO:0007669"/>
    <property type="project" value="UniProtKB-SubCell"/>
</dbReference>
<feature type="compositionally biased region" description="Basic and acidic residues" evidence="6">
    <location>
        <begin position="673"/>
        <end position="686"/>
    </location>
</feature>
<evidence type="ECO:0000256" key="1">
    <source>
        <dbReference type="ARBA" id="ARBA00004123"/>
    </source>
</evidence>
<evidence type="ECO:0000256" key="3">
    <source>
        <dbReference type="ARBA" id="ARBA00008845"/>
    </source>
</evidence>
<feature type="compositionally biased region" description="Polar residues" evidence="6">
    <location>
        <begin position="818"/>
        <end position="829"/>
    </location>
</feature>
<evidence type="ECO:0000256" key="4">
    <source>
        <dbReference type="ARBA" id="ARBA00022786"/>
    </source>
</evidence>
<evidence type="ECO:0000256" key="2">
    <source>
        <dbReference type="ARBA" id="ARBA00004906"/>
    </source>
</evidence>
<feature type="region of interest" description="Disordered" evidence="6">
    <location>
        <begin position="1268"/>
        <end position="1292"/>
    </location>
</feature>
<feature type="compositionally biased region" description="Gly residues" evidence="6">
    <location>
        <begin position="1272"/>
        <end position="1281"/>
    </location>
</feature>
<comment type="pathway">
    <text evidence="2">Protein modification; protein ubiquitination.</text>
</comment>
<feature type="compositionally biased region" description="Low complexity" evidence="6">
    <location>
        <begin position="755"/>
        <end position="770"/>
    </location>
</feature>
<reference evidence="7" key="1">
    <citation type="submission" date="2016-01" db="EMBL/GenBank/DDBJ databases">
        <title>Reference transcriptome for the parasite Schistocephalus solidus: insights into the molecular evolution of parasitism.</title>
        <authorList>
            <person name="Hebert F.O."/>
            <person name="Grambauer S."/>
            <person name="Barber I."/>
            <person name="Landry C.R."/>
            <person name="Aubin-Horth N."/>
        </authorList>
    </citation>
    <scope>NUCLEOTIDE SEQUENCE</scope>
</reference>
<comment type="similarity">
    <text evidence="3">Belongs to the VPRBP/DCAF1 family.</text>
</comment>
<dbReference type="InterPro" id="IPR016024">
    <property type="entry name" value="ARM-type_fold"/>
</dbReference>
<dbReference type="GO" id="GO:0016567">
    <property type="term" value="P:protein ubiquitination"/>
    <property type="evidence" value="ECO:0007669"/>
    <property type="project" value="UniProtKB-UniPathway"/>
</dbReference>
<organism evidence="7">
    <name type="scientific">Schistocephalus solidus</name>
    <name type="common">Tapeworm</name>
    <dbReference type="NCBI Taxonomy" id="70667"/>
    <lineage>
        <taxon>Eukaryota</taxon>
        <taxon>Metazoa</taxon>
        <taxon>Spiralia</taxon>
        <taxon>Lophotrochozoa</taxon>
        <taxon>Platyhelminthes</taxon>
        <taxon>Cestoda</taxon>
        <taxon>Eucestoda</taxon>
        <taxon>Diphyllobothriidea</taxon>
        <taxon>Diphyllobothriidae</taxon>
        <taxon>Schistocephalus</taxon>
    </lineage>
</organism>
<proteinExistence type="inferred from homology"/>
<feature type="compositionally biased region" description="Polar residues" evidence="6">
    <location>
        <begin position="1028"/>
        <end position="1044"/>
    </location>
</feature>
<accession>A0A0V0J3W5</accession>
<feature type="region of interest" description="Disordered" evidence="6">
    <location>
        <begin position="754"/>
        <end position="783"/>
    </location>
</feature>
<dbReference type="Gene3D" id="2.130.10.10">
    <property type="entry name" value="YVTN repeat-like/Quinoprotein amine dehydrogenase"/>
    <property type="match status" value="1"/>
</dbReference>
<feature type="compositionally biased region" description="Polar residues" evidence="6">
    <location>
        <begin position="797"/>
        <end position="808"/>
    </location>
</feature>
<dbReference type="InterPro" id="IPR033270">
    <property type="entry name" value="VPRBP/DCAF1"/>
</dbReference>
<dbReference type="GO" id="GO:0080008">
    <property type="term" value="C:Cul4-RING E3 ubiquitin ligase complex"/>
    <property type="evidence" value="ECO:0007669"/>
    <property type="project" value="TreeGrafter"/>
</dbReference>
<dbReference type="Gene3D" id="1.25.10.10">
    <property type="entry name" value="Leucine-rich Repeat Variant"/>
    <property type="match status" value="1"/>
</dbReference>
<evidence type="ECO:0000256" key="6">
    <source>
        <dbReference type="SAM" id="MobiDB-lite"/>
    </source>
</evidence>
<dbReference type="PROSITE" id="PS50896">
    <property type="entry name" value="LISH"/>
    <property type="match status" value="1"/>
</dbReference>
<feature type="compositionally biased region" description="Polar residues" evidence="6">
    <location>
        <begin position="619"/>
        <end position="628"/>
    </location>
</feature>
<keyword evidence="5" id="KW-0539">Nucleus</keyword>
<dbReference type="InterPro" id="IPR006594">
    <property type="entry name" value="LisH"/>
</dbReference>
<evidence type="ECO:0000313" key="7">
    <source>
        <dbReference type="EMBL" id="JAP59967.1"/>
    </source>
</evidence>
<dbReference type="Pfam" id="PF08513">
    <property type="entry name" value="LisH"/>
    <property type="match status" value="1"/>
</dbReference>
<dbReference type="EMBL" id="GEEE01003258">
    <property type="protein sequence ID" value="JAP59967.1"/>
    <property type="molecule type" value="Transcribed_RNA"/>
</dbReference>
<comment type="subcellular location">
    <subcellularLocation>
        <location evidence="1">Nucleus</location>
    </subcellularLocation>
</comment>
<name>A0A0V0J3W5_SCHSO</name>